<dbReference type="PANTHER" id="PTHR13872:SF1">
    <property type="entry name" value="DOLICHYL-DIPHOSPHOOLIGOSACCHARIDE--PROTEIN GLYCOSYLTRANSFERASE SUBUNIT STT3B"/>
    <property type="match status" value="1"/>
</dbReference>
<evidence type="ECO:0000256" key="9">
    <source>
        <dbReference type="ARBA" id="ARBA00022692"/>
    </source>
</evidence>
<dbReference type="Pfam" id="PF02516">
    <property type="entry name" value="STT3"/>
    <property type="match status" value="1"/>
</dbReference>
<evidence type="ECO:0000256" key="4">
    <source>
        <dbReference type="ARBA" id="ARBA00004922"/>
    </source>
</evidence>
<feature type="domain" description="Oligosaccharyl transferase STT3 N-terminal" evidence="19">
    <location>
        <begin position="46"/>
        <end position="284"/>
    </location>
</feature>
<evidence type="ECO:0000256" key="12">
    <source>
        <dbReference type="ARBA" id="ARBA00022989"/>
    </source>
</evidence>
<keyword evidence="8 22" id="KW-0808">Transferase</keyword>
<feature type="transmembrane region" description="Helical" evidence="18">
    <location>
        <begin position="311"/>
        <end position="332"/>
    </location>
</feature>
<keyword evidence="14" id="KW-0464">Manganese</keyword>
<evidence type="ECO:0000259" key="20">
    <source>
        <dbReference type="Pfam" id="PF18079"/>
    </source>
</evidence>
<feature type="transmembrane region" description="Helical" evidence="18">
    <location>
        <begin position="166"/>
        <end position="185"/>
    </location>
</feature>
<reference evidence="22 23" key="1">
    <citation type="submission" date="2020-05" db="EMBL/GenBank/DDBJ databases">
        <title>Isolation and characterization of methanoarchaea from a cold seep at offshore SW Taiwan.</title>
        <authorList>
            <person name="Chen Y.-W."/>
            <person name="Chen S.-C."/>
            <person name="Lai M.-C."/>
        </authorList>
    </citation>
    <scope>NUCLEOTIDE SEQUENCE [LARGE SCALE GENOMIC DNA]</scope>
    <source>
        <strain evidence="22 23">YWC-01</strain>
    </source>
</reference>
<dbReference type="RefSeq" id="WP_317294820.1">
    <property type="nucleotide sequence ID" value="NZ_JABFFQ010000001.1"/>
</dbReference>
<evidence type="ECO:0000256" key="14">
    <source>
        <dbReference type="ARBA" id="ARBA00023211"/>
    </source>
</evidence>
<sequence length="881" mass="95839">MAQMDLKKYQPYIIIGVIVLFALLTLWTRGIPSEGLVTAEGVNLLGNDPWYSLRQVEQSVANFPGYAWFDHMTLYPTGDVVYWGPLFVQIAAALCVLTGAATRPEIMVVASWVPPLMAVVMVPVTYLLARKIADWKTGLIAAGLIAVIGSNYAYRSLFGFVDHHIAETLFSTIFALAYVAALLAARDRPLSPKNLETLKIPVMIAALAGIAYLLGFFNMSTIVLFALIVTTFTLVQFILDSFQERSSDYLVLVNAVVFGVVIVGAAAFGFPHPGLDLSRYTVGHVIVYSGLIAGTLALYGLSVFLKGRPKYYFPAALAGVAAVAVAGLYIALPDIYNLLIANLLAFFGGGATSTTVQEARPWSFDAAWMTFHWGLVLAAGGAAVLLWQNREKVNPTHVFVLIWTGIILASTAAHVRYEYYLAANIALLSAVFAGAVINATWKDVARLLGRGSDSKASSSPVATVKQEEPARKGKKGGKSPDARKTKVPPKNQPDYLKVGAFAAVIAVTLLFAGTSLMGNIALGTNAKYGGIDSQWMGALEWMGENTPDPGVDYYAIYDKETFAYPEEAYGVMSWWDYGHWITFLSKRIPNNNPFQHGVAGPNGSAQYFVSTSEEVANRILDNIGTRYVITDIQLDTSKFHAPATWADPEVGQEPFQPYFLLPVSAGSSDYQAVPFNNQEYYLTMVSRLHNFDGSMTDPTSQVIYAEYRDAESANTSLPVITRTEQMNATAGAAAVEAYNKNAPAGSGATLLNMYYQYRGDSILQPLERVPALQHYRLVHETPQNIFSNVGEGGPDLKAVKIFEYVPGATIRGEGIIEVPIVTNTGREFTYRQESVNGTFVVPYATSGWSGEVKATGPYRIAGTGQTFDVTEEDILQGRTIN</sequence>
<feature type="transmembrane region" description="Helical" evidence="18">
    <location>
        <begin position="368"/>
        <end position="386"/>
    </location>
</feature>
<feature type="transmembrane region" description="Helical" evidence="18">
    <location>
        <begin position="251"/>
        <end position="270"/>
    </location>
</feature>
<accession>A0ABU3YYZ5</accession>
<dbReference type="InterPro" id="IPR003674">
    <property type="entry name" value="Oligo_trans_STT3"/>
</dbReference>
<evidence type="ECO:0000256" key="10">
    <source>
        <dbReference type="ARBA" id="ARBA00022723"/>
    </source>
</evidence>
<feature type="domain" description="AglB-like core" evidence="21">
    <location>
        <begin position="532"/>
        <end position="633"/>
    </location>
</feature>
<dbReference type="EMBL" id="JABFFQ010000001">
    <property type="protein sequence ID" value="MDV4341590.1"/>
    <property type="molecule type" value="Genomic_DNA"/>
</dbReference>
<evidence type="ECO:0000313" key="22">
    <source>
        <dbReference type="EMBL" id="MDV4341590.1"/>
    </source>
</evidence>
<keyword evidence="13 18" id="KW-0472">Membrane</keyword>
<feature type="transmembrane region" description="Helical" evidence="18">
    <location>
        <begin position="12"/>
        <end position="31"/>
    </location>
</feature>
<evidence type="ECO:0000256" key="11">
    <source>
        <dbReference type="ARBA" id="ARBA00022842"/>
    </source>
</evidence>
<feature type="domain" description="Archaeal glycosylation protein B peripheral" evidence="20">
    <location>
        <begin position="807"/>
        <end position="880"/>
    </location>
</feature>
<protein>
    <recommendedName>
        <fullName evidence="6">dolichyl-phosphooligosaccharide-protein glycotransferase</fullName>
        <ecNumber evidence="6">2.4.99.21</ecNumber>
    </recommendedName>
    <alternativeName>
        <fullName evidence="15">Oligosaccharyl transferase</fullName>
    </alternativeName>
</protein>
<dbReference type="NCBIfam" id="TIGR04154">
    <property type="entry name" value="archaeo_STT3"/>
    <property type="match status" value="1"/>
</dbReference>
<dbReference type="Gene3D" id="2.60.40.3390">
    <property type="match status" value="1"/>
</dbReference>
<evidence type="ECO:0000256" key="1">
    <source>
        <dbReference type="ARBA" id="ARBA00001936"/>
    </source>
</evidence>
<keyword evidence="23" id="KW-1185">Reference proteome</keyword>
<name>A0ABU3YYZ5_9EURY</name>
<comment type="similarity">
    <text evidence="5">Belongs to the STT3 family.</text>
</comment>
<keyword evidence="9 18" id="KW-0812">Transmembrane</keyword>
<feature type="transmembrane region" description="Helical" evidence="18">
    <location>
        <begin position="108"/>
        <end position="129"/>
    </location>
</feature>
<evidence type="ECO:0000256" key="2">
    <source>
        <dbReference type="ARBA" id="ARBA00001946"/>
    </source>
</evidence>
<dbReference type="PANTHER" id="PTHR13872">
    <property type="entry name" value="DOLICHYL-DIPHOSPHOOLIGOSACCHARIDE--PROTEIN GLYCOSYLTRANSFERASE SUBUNIT"/>
    <property type="match status" value="1"/>
</dbReference>
<dbReference type="InterPro" id="IPR041154">
    <property type="entry name" value="AglB_P1"/>
</dbReference>
<evidence type="ECO:0000256" key="7">
    <source>
        <dbReference type="ARBA" id="ARBA00022676"/>
    </source>
</evidence>
<feature type="transmembrane region" description="Helical" evidence="18">
    <location>
        <begin position="421"/>
        <end position="441"/>
    </location>
</feature>
<evidence type="ECO:0000313" key="23">
    <source>
        <dbReference type="Proteomes" id="UP001273768"/>
    </source>
</evidence>
<dbReference type="InterPro" id="IPR026410">
    <property type="entry name" value="OlisacTrfase_arch"/>
</dbReference>
<dbReference type="Pfam" id="PF18079">
    <property type="entry name" value="AglB_L1"/>
    <property type="match status" value="1"/>
</dbReference>
<dbReference type="Pfam" id="PF22627">
    <property type="entry name" value="AglB_core-like"/>
    <property type="match status" value="1"/>
</dbReference>
<comment type="pathway">
    <text evidence="4">Protein modification; protein glycosylation.</text>
</comment>
<evidence type="ECO:0000256" key="18">
    <source>
        <dbReference type="SAM" id="Phobius"/>
    </source>
</evidence>
<comment type="caution">
    <text evidence="22">The sequence shown here is derived from an EMBL/GenBank/DDBJ whole genome shotgun (WGS) entry which is preliminary data.</text>
</comment>
<dbReference type="InterPro" id="IPR048307">
    <property type="entry name" value="STT3_N"/>
</dbReference>
<feature type="region of interest" description="Disordered" evidence="17">
    <location>
        <begin position="451"/>
        <end position="490"/>
    </location>
</feature>
<keyword evidence="11" id="KW-0460">Magnesium</keyword>
<evidence type="ECO:0000256" key="16">
    <source>
        <dbReference type="ARBA" id="ARBA00034066"/>
    </source>
</evidence>
<feature type="transmembrane region" description="Helical" evidence="18">
    <location>
        <begin position="282"/>
        <end position="305"/>
    </location>
</feature>
<evidence type="ECO:0000256" key="15">
    <source>
        <dbReference type="ARBA" id="ARBA00030679"/>
    </source>
</evidence>
<evidence type="ECO:0000256" key="6">
    <source>
        <dbReference type="ARBA" id="ARBA00012602"/>
    </source>
</evidence>
<feature type="transmembrane region" description="Helical" evidence="18">
    <location>
        <begin position="339"/>
        <end position="356"/>
    </location>
</feature>
<feature type="transmembrane region" description="Helical" evidence="18">
    <location>
        <begin position="222"/>
        <end position="239"/>
    </location>
</feature>
<keyword evidence="7" id="KW-0328">Glycosyltransferase</keyword>
<feature type="transmembrane region" description="Helical" evidence="18">
    <location>
        <begin position="80"/>
        <end position="101"/>
    </location>
</feature>
<comment type="subcellular location">
    <subcellularLocation>
        <location evidence="3">Cell membrane</location>
        <topology evidence="3">Multi-pass membrane protein</topology>
    </subcellularLocation>
</comment>
<evidence type="ECO:0000256" key="5">
    <source>
        <dbReference type="ARBA" id="ARBA00010810"/>
    </source>
</evidence>
<feature type="transmembrane region" description="Helical" evidence="18">
    <location>
        <begin position="135"/>
        <end position="154"/>
    </location>
</feature>
<dbReference type="Proteomes" id="UP001273768">
    <property type="component" value="Unassembled WGS sequence"/>
</dbReference>
<dbReference type="GO" id="GO:0016740">
    <property type="term" value="F:transferase activity"/>
    <property type="evidence" value="ECO:0007669"/>
    <property type="project" value="UniProtKB-KW"/>
</dbReference>
<keyword evidence="10" id="KW-0479">Metal-binding</keyword>
<comment type="catalytic activity">
    <reaction evidence="16">
        <text>an archaeal dolichyl phosphooligosaccharide + [protein]-L-asparagine = an archaeal dolichyl phosphate + a glycoprotein with the oligosaccharide chain attached by N-beta-D-glycosyl linkage to a protein L-asparagine.</text>
        <dbReference type="EC" id="2.4.99.21"/>
    </reaction>
</comment>
<evidence type="ECO:0000259" key="19">
    <source>
        <dbReference type="Pfam" id="PF02516"/>
    </source>
</evidence>
<evidence type="ECO:0000256" key="3">
    <source>
        <dbReference type="ARBA" id="ARBA00004651"/>
    </source>
</evidence>
<evidence type="ECO:0000256" key="13">
    <source>
        <dbReference type="ARBA" id="ARBA00023136"/>
    </source>
</evidence>
<evidence type="ECO:0000256" key="8">
    <source>
        <dbReference type="ARBA" id="ARBA00022679"/>
    </source>
</evidence>
<proteinExistence type="inferred from homology"/>
<comment type="cofactor">
    <cofactor evidence="1">
        <name>Mn(2+)</name>
        <dbReference type="ChEBI" id="CHEBI:29035"/>
    </cofactor>
</comment>
<dbReference type="Gene3D" id="3.40.50.12610">
    <property type="match status" value="1"/>
</dbReference>
<comment type="cofactor">
    <cofactor evidence="2">
        <name>Mg(2+)</name>
        <dbReference type="ChEBI" id="CHEBI:18420"/>
    </cofactor>
</comment>
<organism evidence="22 23">
    <name type="scientific">Methanoculleus nereidis</name>
    <dbReference type="NCBI Taxonomy" id="2735141"/>
    <lineage>
        <taxon>Archaea</taxon>
        <taxon>Methanobacteriati</taxon>
        <taxon>Methanobacteriota</taxon>
        <taxon>Stenosarchaea group</taxon>
        <taxon>Methanomicrobia</taxon>
        <taxon>Methanomicrobiales</taxon>
        <taxon>Methanomicrobiaceae</taxon>
        <taxon>Methanoculleus</taxon>
    </lineage>
</organism>
<evidence type="ECO:0000256" key="17">
    <source>
        <dbReference type="SAM" id="MobiDB-lite"/>
    </source>
</evidence>
<feature type="transmembrane region" description="Helical" evidence="18">
    <location>
        <begin position="398"/>
        <end position="415"/>
    </location>
</feature>
<gene>
    <name evidence="22" type="ORF">HL657_00045</name>
</gene>
<feature type="transmembrane region" description="Helical" evidence="18">
    <location>
        <begin position="197"/>
        <end position="215"/>
    </location>
</feature>
<keyword evidence="12 18" id="KW-1133">Transmembrane helix</keyword>
<evidence type="ECO:0000259" key="21">
    <source>
        <dbReference type="Pfam" id="PF22627"/>
    </source>
</evidence>
<dbReference type="EC" id="2.4.99.21" evidence="6"/>
<dbReference type="InterPro" id="IPR054479">
    <property type="entry name" value="AglB-like_core"/>
</dbReference>
<feature type="transmembrane region" description="Helical" evidence="18">
    <location>
        <begin position="495"/>
        <end position="517"/>
    </location>
</feature>